<organism evidence="3 4">
    <name type="scientific">Sphingomonas lutea</name>
    <dbReference type="NCBI Taxonomy" id="1045317"/>
    <lineage>
        <taxon>Bacteria</taxon>
        <taxon>Pseudomonadati</taxon>
        <taxon>Pseudomonadota</taxon>
        <taxon>Alphaproteobacteria</taxon>
        <taxon>Sphingomonadales</taxon>
        <taxon>Sphingomonadaceae</taxon>
        <taxon>Sphingomonas</taxon>
    </lineage>
</organism>
<dbReference type="Proteomes" id="UP000515971">
    <property type="component" value="Chromosome"/>
</dbReference>
<keyword evidence="4" id="KW-1185">Reference proteome</keyword>
<name>A0A7G9SF24_9SPHN</name>
<protein>
    <submittedName>
        <fullName evidence="3">Uncharacterized protein</fullName>
    </submittedName>
</protein>
<feature type="region of interest" description="Disordered" evidence="1">
    <location>
        <begin position="1"/>
        <end position="21"/>
    </location>
</feature>
<dbReference type="KEGG" id="slut:H9L13_06845"/>
<keyword evidence="2" id="KW-1133">Transmembrane helix</keyword>
<dbReference type="EMBL" id="CP060718">
    <property type="protein sequence ID" value="QNN66449.1"/>
    <property type="molecule type" value="Genomic_DNA"/>
</dbReference>
<accession>A0A7G9SF24</accession>
<gene>
    <name evidence="3" type="ORF">H9L13_06845</name>
</gene>
<proteinExistence type="predicted"/>
<dbReference type="RefSeq" id="WP_187537041.1">
    <property type="nucleotide sequence ID" value="NZ_CP060718.1"/>
</dbReference>
<evidence type="ECO:0000256" key="1">
    <source>
        <dbReference type="SAM" id="MobiDB-lite"/>
    </source>
</evidence>
<keyword evidence="2" id="KW-0812">Transmembrane</keyword>
<evidence type="ECO:0000313" key="4">
    <source>
        <dbReference type="Proteomes" id="UP000515971"/>
    </source>
</evidence>
<keyword evidence="2" id="KW-0472">Membrane</keyword>
<evidence type="ECO:0000313" key="3">
    <source>
        <dbReference type="EMBL" id="QNN66449.1"/>
    </source>
</evidence>
<feature type="transmembrane region" description="Helical" evidence="2">
    <location>
        <begin position="30"/>
        <end position="48"/>
    </location>
</feature>
<reference evidence="3 4" key="1">
    <citation type="submission" date="2020-08" db="EMBL/GenBank/DDBJ databases">
        <title>Genome sequence of Sphingomonas lutea KCTC 23642T.</title>
        <authorList>
            <person name="Hyun D.-W."/>
            <person name="Bae J.-W."/>
        </authorList>
    </citation>
    <scope>NUCLEOTIDE SEQUENCE [LARGE SCALE GENOMIC DNA]</scope>
    <source>
        <strain evidence="3 4">KCTC 23642</strain>
    </source>
</reference>
<evidence type="ECO:0000256" key="2">
    <source>
        <dbReference type="SAM" id="Phobius"/>
    </source>
</evidence>
<sequence length="230" mass="25022">MARKGKADSVEPVSAATSHPRQKTPWWKRAWAAPAALAAVLTSVVLILQNTRALPGEFRKTSEQFFQWYGDYDAWKGHWTNATEGLVDVAELNLSKDRFRLNIDASAGGAIAGSLATKGICERLPFFEELLVEGTISSASRAEITAFDFVGGKRTAFASATLRRDGDVMTVSATNDPAGVFPKEARIALDPDDDLNLAGEQEPLCADKKERFIRGAVDDVPQLRKSKSVP</sequence>
<dbReference type="AlphaFoldDB" id="A0A7G9SF24"/>